<sequence>MPLTPGGGGSGDRDVMEAAPVTPDHWSAVKQHP</sequence>
<feature type="region of interest" description="Disordered" evidence="1">
    <location>
        <begin position="1"/>
        <end position="33"/>
    </location>
</feature>
<accession>Q4T9V6</accession>
<dbReference type="EMBL" id="CAAE01007488">
    <property type="protein sequence ID" value="CAF90326.1"/>
    <property type="molecule type" value="Genomic_DNA"/>
</dbReference>
<organism evidence="2">
    <name type="scientific">Tetraodon nigroviridis</name>
    <name type="common">Spotted green pufferfish</name>
    <name type="synonym">Chelonodon nigroviridis</name>
    <dbReference type="NCBI Taxonomy" id="99883"/>
    <lineage>
        <taxon>Eukaryota</taxon>
        <taxon>Metazoa</taxon>
        <taxon>Chordata</taxon>
        <taxon>Craniata</taxon>
        <taxon>Vertebrata</taxon>
        <taxon>Euteleostomi</taxon>
        <taxon>Actinopterygii</taxon>
        <taxon>Neopterygii</taxon>
        <taxon>Teleostei</taxon>
        <taxon>Neoteleostei</taxon>
        <taxon>Acanthomorphata</taxon>
        <taxon>Eupercaria</taxon>
        <taxon>Tetraodontiformes</taxon>
        <taxon>Tetradontoidea</taxon>
        <taxon>Tetraodontidae</taxon>
        <taxon>Tetraodon</taxon>
    </lineage>
</organism>
<dbReference type="AlphaFoldDB" id="Q4T9V6"/>
<dbReference type="KEGG" id="tng:GSTEN00004566G001"/>
<proteinExistence type="predicted"/>
<reference evidence="2" key="2">
    <citation type="submission" date="2004-02" db="EMBL/GenBank/DDBJ databases">
        <authorList>
            <consortium name="Genoscope"/>
            <consortium name="Whitehead Institute Centre for Genome Research"/>
        </authorList>
    </citation>
    <scope>NUCLEOTIDE SEQUENCE</scope>
</reference>
<gene>
    <name evidence="2" type="ORF">GSTENG00004566001</name>
</gene>
<evidence type="ECO:0000313" key="2">
    <source>
        <dbReference type="EMBL" id="CAF90326.1"/>
    </source>
</evidence>
<protein>
    <submittedName>
        <fullName evidence="2">(spotted green pufferfish) hypothetical protein</fullName>
    </submittedName>
</protein>
<reference evidence="2" key="1">
    <citation type="journal article" date="2004" name="Nature">
        <title>Genome duplication in the teleost fish Tetraodon nigroviridis reveals the early vertebrate proto-karyotype.</title>
        <authorList>
            <person name="Jaillon O."/>
            <person name="Aury J.-M."/>
            <person name="Brunet F."/>
            <person name="Petit J.-L."/>
            <person name="Stange-Thomann N."/>
            <person name="Mauceli E."/>
            <person name="Bouneau L."/>
            <person name="Fischer C."/>
            <person name="Ozouf-Costaz C."/>
            <person name="Bernot A."/>
            <person name="Nicaud S."/>
            <person name="Jaffe D."/>
            <person name="Fisher S."/>
            <person name="Lutfalla G."/>
            <person name="Dossat C."/>
            <person name="Segurens B."/>
            <person name="Dasilva C."/>
            <person name="Salanoubat M."/>
            <person name="Levy M."/>
            <person name="Boudet N."/>
            <person name="Castellano S."/>
            <person name="Anthouard V."/>
            <person name="Jubin C."/>
            <person name="Castelli V."/>
            <person name="Katinka M."/>
            <person name="Vacherie B."/>
            <person name="Biemont C."/>
            <person name="Skalli Z."/>
            <person name="Cattolico L."/>
            <person name="Poulain J."/>
            <person name="De Berardinis V."/>
            <person name="Cruaud C."/>
            <person name="Duprat S."/>
            <person name="Brottier P."/>
            <person name="Coutanceau J.-P."/>
            <person name="Gouzy J."/>
            <person name="Parra G."/>
            <person name="Lardier G."/>
            <person name="Chapple C."/>
            <person name="McKernan K.J."/>
            <person name="McEwan P."/>
            <person name="Bosak S."/>
            <person name="Kellis M."/>
            <person name="Volff J.-N."/>
            <person name="Guigo R."/>
            <person name="Zody M.C."/>
            <person name="Mesirov J."/>
            <person name="Lindblad-Toh K."/>
            <person name="Birren B."/>
            <person name="Nusbaum C."/>
            <person name="Kahn D."/>
            <person name="Robinson-Rechavi M."/>
            <person name="Laudet V."/>
            <person name="Schachter V."/>
            <person name="Quetier F."/>
            <person name="Saurin W."/>
            <person name="Scarpelli C."/>
            <person name="Wincker P."/>
            <person name="Lander E.S."/>
            <person name="Weissenbach J."/>
            <person name="Roest Crollius H."/>
        </authorList>
    </citation>
    <scope>NUCLEOTIDE SEQUENCE [LARGE SCALE GENOMIC DNA]</scope>
</reference>
<comment type="caution">
    <text evidence="2">The sequence shown here is derived from an EMBL/GenBank/DDBJ whole genome shotgun (WGS) entry which is preliminary data.</text>
</comment>
<name>Q4T9V6_TETNG</name>
<feature type="compositionally biased region" description="Gly residues" evidence="1">
    <location>
        <begin position="1"/>
        <end position="10"/>
    </location>
</feature>
<evidence type="ECO:0000256" key="1">
    <source>
        <dbReference type="SAM" id="MobiDB-lite"/>
    </source>
</evidence>